<keyword evidence="3 6" id="KW-0812">Transmembrane</keyword>
<dbReference type="SUPFAM" id="SSF81452">
    <property type="entry name" value="Cytochrome c oxidase subunit III-like"/>
    <property type="match status" value="1"/>
</dbReference>
<dbReference type="EMBL" id="BMGJ01000010">
    <property type="protein sequence ID" value="GGD69259.1"/>
    <property type="molecule type" value="Genomic_DNA"/>
</dbReference>
<proteinExistence type="inferred from homology"/>
<evidence type="ECO:0000256" key="7">
    <source>
        <dbReference type="SAM" id="Phobius"/>
    </source>
</evidence>
<dbReference type="PANTHER" id="PTHR11403:SF10">
    <property type="entry name" value="CYTOCHROME C OXIDASE"/>
    <property type="match status" value="1"/>
</dbReference>
<dbReference type="InterPro" id="IPR035973">
    <property type="entry name" value="Cyt_c_oxidase_su3-like_sf"/>
</dbReference>
<comment type="caution">
    <text evidence="9">The sequence shown here is derived from an EMBL/GenBank/DDBJ whole genome shotgun (WGS) entry which is preliminary data.</text>
</comment>
<organism evidence="9 10">
    <name type="scientific">Lacimicrobium alkaliphilum</name>
    <dbReference type="NCBI Taxonomy" id="1526571"/>
    <lineage>
        <taxon>Bacteria</taxon>
        <taxon>Pseudomonadati</taxon>
        <taxon>Pseudomonadota</taxon>
        <taxon>Gammaproteobacteria</taxon>
        <taxon>Alteromonadales</taxon>
        <taxon>Alteromonadaceae</taxon>
        <taxon>Lacimicrobium</taxon>
    </lineage>
</organism>
<evidence type="ECO:0000256" key="5">
    <source>
        <dbReference type="ARBA" id="ARBA00023136"/>
    </source>
</evidence>
<dbReference type="PANTHER" id="PTHR11403">
    <property type="entry name" value="CYTOCHROME C OXIDASE SUBUNIT III"/>
    <property type="match status" value="1"/>
</dbReference>
<evidence type="ECO:0000313" key="9">
    <source>
        <dbReference type="EMBL" id="GGD69259.1"/>
    </source>
</evidence>
<feature type="transmembrane region" description="Helical" evidence="7">
    <location>
        <begin position="76"/>
        <end position="93"/>
    </location>
</feature>
<dbReference type="RefSeq" id="WP_099035205.1">
    <property type="nucleotide sequence ID" value="NZ_BMGJ01000010.1"/>
</dbReference>
<feature type="transmembrane region" description="Helical" evidence="7">
    <location>
        <begin position="34"/>
        <end position="56"/>
    </location>
</feature>
<accession>A0ABQ1RG11</accession>
<name>A0ABQ1RG11_9ALTE</name>
<reference evidence="10" key="1">
    <citation type="journal article" date="2019" name="Int. J. Syst. Evol. Microbiol.">
        <title>The Global Catalogue of Microorganisms (GCM) 10K type strain sequencing project: providing services to taxonomists for standard genome sequencing and annotation.</title>
        <authorList>
            <consortium name="The Broad Institute Genomics Platform"/>
            <consortium name="The Broad Institute Genome Sequencing Center for Infectious Disease"/>
            <person name="Wu L."/>
            <person name="Ma J."/>
        </authorList>
    </citation>
    <scope>NUCLEOTIDE SEQUENCE [LARGE SCALE GENOMIC DNA]</scope>
    <source>
        <strain evidence="10">CGMCC 1.12923</strain>
    </source>
</reference>
<keyword evidence="4 7" id="KW-1133">Transmembrane helix</keyword>
<evidence type="ECO:0000313" key="10">
    <source>
        <dbReference type="Proteomes" id="UP000614272"/>
    </source>
</evidence>
<comment type="similarity">
    <text evidence="2 6">Belongs to the cytochrome c oxidase subunit 3 family.</text>
</comment>
<keyword evidence="5 7" id="KW-0472">Membrane</keyword>
<dbReference type="Gene3D" id="1.20.120.80">
    <property type="entry name" value="Cytochrome c oxidase, subunit III, four-helix bundle"/>
    <property type="match status" value="1"/>
</dbReference>
<gene>
    <name evidence="9" type="primary">coxO</name>
    <name evidence="9" type="ORF">GCM10011357_25410</name>
</gene>
<dbReference type="PROSITE" id="PS50253">
    <property type="entry name" value="COX3"/>
    <property type="match status" value="1"/>
</dbReference>
<dbReference type="InterPro" id="IPR024791">
    <property type="entry name" value="Cyt_c/ubiquinol_Oxase_su3"/>
</dbReference>
<comment type="subcellular location">
    <subcellularLocation>
        <location evidence="6">Cell membrane</location>
        <topology evidence="6">Multi-pass membrane protein</topology>
    </subcellularLocation>
    <subcellularLocation>
        <location evidence="1">Membrane</location>
        <topology evidence="1">Multi-pass membrane protein</topology>
    </subcellularLocation>
</comment>
<dbReference type="InterPro" id="IPR013833">
    <property type="entry name" value="Cyt_c_oxidase_su3_a-hlx"/>
</dbReference>
<dbReference type="Pfam" id="PF00510">
    <property type="entry name" value="COX3"/>
    <property type="match status" value="1"/>
</dbReference>
<protein>
    <submittedName>
        <fullName evidence="9">Cytochrome-c oxidase</fullName>
    </submittedName>
</protein>
<feature type="transmembrane region" description="Helical" evidence="7">
    <location>
        <begin position="146"/>
        <end position="167"/>
    </location>
</feature>
<evidence type="ECO:0000256" key="1">
    <source>
        <dbReference type="ARBA" id="ARBA00004141"/>
    </source>
</evidence>
<dbReference type="Proteomes" id="UP000614272">
    <property type="component" value="Unassembled WGS sequence"/>
</dbReference>
<sequence>MSIFQTLTEKPWLEGKNEIQQKSPDRVKKSAVKVLLSVISVLFFLFFVAFLMRSQYQDWRPLAEEPGQPLFYKGQLWLNTLYLILSSLCFHWASRAVNHNNAKSVQVGILIGGLFAAAFIGGQLVFWQQLQAQGFFVNHSPALSFFYLFTGLHIAHLLGGMIAWAMALFSLKKAGNGSLVGLCATYWHYLLVLWALLFALLVSKPETYDAIAAFCGLGQ</sequence>
<evidence type="ECO:0000256" key="4">
    <source>
        <dbReference type="ARBA" id="ARBA00022989"/>
    </source>
</evidence>
<evidence type="ECO:0000259" key="8">
    <source>
        <dbReference type="PROSITE" id="PS50253"/>
    </source>
</evidence>
<feature type="transmembrane region" description="Helical" evidence="7">
    <location>
        <begin position="105"/>
        <end position="126"/>
    </location>
</feature>
<evidence type="ECO:0000256" key="3">
    <source>
        <dbReference type="ARBA" id="ARBA00022692"/>
    </source>
</evidence>
<evidence type="ECO:0000256" key="2">
    <source>
        <dbReference type="ARBA" id="ARBA00010581"/>
    </source>
</evidence>
<keyword evidence="10" id="KW-1185">Reference proteome</keyword>
<feature type="transmembrane region" description="Helical" evidence="7">
    <location>
        <begin position="179"/>
        <end position="202"/>
    </location>
</feature>
<dbReference type="InterPro" id="IPR000298">
    <property type="entry name" value="Cyt_c_oxidase-like_su3"/>
</dbReference>
<feature type="domain" description="Heme-copper oxidase subunit III family profile" evidence="8">
    <location>
        <begin position="41"/>
        <end position="206"/>
    </location>
</feature>
<evidence type="ECO:0000256" key="6">
    <source>
        <dbReference type="RuleBase" id="RU003376"/>
    </source>
</evidence>